<dbReference type="Gene3D" id="1.20.1260.30">
    <property type="match status" value="1"/>
</dbReference>
<dbReference type="InterPro" id="IPR003356">
    <property type="entry name" value="DNA_methylase_A-5"/>
</dbReference>
<dbReference type="GO" id="GO:0009307">
    <property type="term" value="P:DNA restriction-modification system"/>
    <property type="evidence" value="ECO:0007669"/>
    <property type="project" value="UniProtKB-KW"/>
</dbReference>
<feature type="domain" description="DNA methylase adenine-specific" evidence="9">
    <location>
        <begin position="158"/>
        <end position="464"/>
    </location>
</feature>
<accession>A0A916KLH0</accession>
<protein>
    <recommendedName>
        <fullName evidence="2">site-specific DNA-methyltransferase (adenine-specific)</fullName>
        <ecNumber evidence="2">2.1.1.72</ecNumber>
    </recommendedName>
</protein>
<dbReference type="Pfam" id="PF02384">
    <property type="entry name" value="N6_Mtase"/>
    <property type="match status" value="1"/>
</dbReference>
<keyword evidence="4 11" id="KW-0808">Transferase</keyword>
<evidence type="ECO:0000256" key="4">
    <source>
        <dbReference type="ARBA" id="ARBA00022679"/>
    </source>
</evidence>
<evidence type="ECO:0000256" key="3">
    <source>
        <dbReference type="ARBA" id="ARBA00022603"/>
    </source>
</evidence>
<keyword evidence="8" id="KW-0175">Coiled coil</keyword>
<dbReference type="PANTHER" id="PTHR42933">
    <property type="entry name" value="SLR6095 PROTEIN"/>
    <property type="match status" value="1"/>
</dbReference>
<dbReference type="InterPro" id="IPR022749">
    <property type="entry name" value="D12N6_MeTrfase_N"/>
</dbReference>
<dbReference type="Proteomes" id="UP000000433">
    <property type="component" value="Chromosome"/>
</dbReference>
<dbReference type="GO" id="GO:0003677">
    <property type="term" value="F:DNA binding"/>
    <property type="evidence" value="ECO:0007669"/>
    <property type="project" value="InterPro"/>
</dbReference>
<feature type="coiled-coil region" evidence="8">
    <location>
        <begin position="526"/>
        <end position="553"/>
    </location>
</feature>
<dbReference type="Pfam" id="PF12161">
    <property type="entry name" value="HsdM_N"/>
    <property type="match status" value="1"/>
</dbReference>
<dbReference type="InterPro" id="IPR038333">
    <property type="entry name" value="T1MK-like_N_sf"/>
</dbReference>
<feature type="domain" description="N6 adenine-specific DNA methyltransferase N-terminal" evidence="10">
    <location>
        <begin position="18"/>
        <end position="146"/>
    </location>
</feature>
<evidence type="ECO:0000256" key="8">
    <source>
        <dbReference type="SAM" id="Coils"/>
    </source>
</evidence>
<keyword evidence="6" id="KW-0680">Restriction system</keyword>
<dbReference type="PROSITE" id="PS00092">
    <property type="entry name" value="N6_MTASE"/>
    <property type="match status" value="1"/>
</dbReference>
<evidence type="ECO:0000313" key="12">
    <source>
        <dbReference type="Proteomes" id="UP000000433"/>
    </source>
</evidence>
<dbReference type="PANTHER" id="PTHR42933:SF3">
    <property type="entry name" value="TYPE I RESTRICTION ENZYME MJAVIII METHYLASE SUBUNIT"/>
    <property type="match status" value="1"/>
</dbReference>
<dbReference type="GO" id="GO:0008170">
    <property type="term" value="F:N-methyltransferase activity"/>
    <property type="evidence" value="ECO:0007669"/>
    <property type="project" value="InterPro"/>
</dbReference>
<dbReference type="KEGG" id="deh:cbdbA104"/>
<comment type="similarity">
    <text evidence="1">Belongs to the N(4)/N(6)-methyltransferase family.</text>
</comment>
<dbReference type="InterPro" id="IPR029063">
    <property type="entry name" value="SAM-dependent_MTases_sf"/>
</dbReference>
<dbReference type="InterPro" id="IPR002052">
    <property type="entry name" value="DNA_methylase_N6_adenine_CS"/>
</dbReference>
<evidence type="ECO:0000259" key="10">
    <source>
        <dbReference type="Pfam" id="PF12161"/>
    </source>
</evidence>
<organism evidence="11 12">
    <name type="scientific">Dehalococcoides mccartyi (strain CBDB1)</name>
    <dbReference type="NCBI Taxonomy" id="255470"/>
    <lineage>
        <taxon>Bacteria</taxon>
        <taxon>Bacillati</taxon>
        <taxon>Chloroflexota</taxon>
        <taxon>Dehalococcoidia</taxon>
        <taxon>Dehalococcoidales</taxon>
        <taxon>Dehalococcoidaceae</taxon>
        <taxon>Dehalococcoides</taxon>
    </lineage>
</organism>
<dbReference type="GO" id="GO:0009007">
    <property type="term" value="F:site-specific DNA-methyltransferase (adenine-specific) activity"/>
    <property type="evidence" value="ECO:0007669"/>
    <property type="project" value="UniProtKB-EC"/>
</dbReference>
<evidence type="ECO:0000256" key="2">
    <source>
        <dbReference type="ARBA" id="ARBA00011900"/>
    </source>
</evidence>
<dbReference type="InterPro" id="IPR051537">
    <property type="entry name" value="DNA_Adenine_Mtase"/>
</dbReference>
<dbReference type="GO" id="GO:0032259">
    <property type="term" value="P:methylation"/>
    <property type="evidence" value="ECO:0007669"/>
    <property type="project" value="UniProtKB-KW"/>
</dbReference>
<keyword evidence="5" id="KW-0949">S-adenosyl-L-methionine</keyword>
<gene>
    <name evidence="11" type="ordered locus">cbdbA104</name>
</gene>
<sequence length="645" mass="73835">MARNITVRPFRRLTQAELDAFLEKAANILRGNVDHSEFRGYVFALLFFKRISDVYIEEVRKLTAQLGDETLAKDPKMHNFVVPDGSLWDIAARQSRNQVGTTLNEAMIAIERANQPKFDGILTSGVDFNDAEKLPRDKLINLINHFSSQIFDRAHVTDDVLGNAYEYLIRNFASRAGKSSGEFYTPKEVAYLMSEIVEPQPGQSICDWASGSGGLLLQCRNYVTRQCKDPDRLLLYAQESNLSTYNISRINMILHGVKSWEHRHQDSLRNPLHVDDGKKLLKFDRIVMNPPFSLEDWGYDDFQGGDPFGRFGYGMPPRNNGDYAWLEHVLKSLKDTGKAIVVMSQGVLFRGQPEQTEEDDGRNQSADAEYVIREGFIKADAIECVIVLPSKLFYGNTVPGCLIIMNKNKPPERKNKILMIWASRNFQNANPQNILRPSDLMRILVPWRAFGDLDLARRLVSIHEEKLVQEEELERQRRLKDIEDAYAPILEPLETLTLELSRLETSNWQSNGYSRKSEQVIRIRELKRSVKELGKIQGERNAAEDEVNSHANQEIAHIHEAATDLLSICSDPNLANRYFSVVDINELSPNEYNLNMSRYVDTYDEREEYIPLPDAANLLQESERRRSEAMRRVSLALGACNYDEV</sequence>
<name>A0A916KLH0_DEHMC</name>
<evidence type="ECO:0000256" key="1">
    <source>
        <dbReference type="ARBA" id="ARBA00006594"/>
    </source>
</evidence>
<dbReference type="EMBL" id="AJ965256">
    <property type="protein sequence ID" value="CAI82368.1"/>
    <property type="molecule type" value="Genomic_DNA"/>
</dbReference>
<evidence type="ECO:0000259" key="9">
    <source>
        <dbReference type="Pfam" id="PF02384"/>
    </source>
</evidence>
<dbReference type="PRINTS" id="PR00507">
    <property type="entry name" value="N12N6MTFRASE"/>
</dbReference>
<proteinExistence type="inferred from homology"/>
<evidence type="ECO:0000256" key="5">
    <source>
        <dbReference type="ARBA" id="ARBA00022691"/>
    </source>
</evidence>
<dbReference type="RefSeq" id="WP_011308726.1">
    <property type="nucleotide sequence ID" value="NC_007356.1"/>
</dbReference>
<evidence type="ECO:0000256" key="7">
    <source>
        <dbReference type="ARBA" id="ARBA00047942"/>
    </source>
</evidence>
<dbReference type="EC" id="2.1.1.72" evidence="2"/>
<dbReference type="AlphaFoldDB" id="A0A916KLH0"/>
<evidence type="ECO:0000313" key="11">
    <source>
        <dbReference type="EMBL" id="CAI82368.1"/>
    </source>
</evidence>
<evidence type="ECO:0000256" key="6">
    <source>
        <dbReference type="ARBA" id="ARBA00022747"/>
    </source>
</evidence>
<keyword evidence="3 11" id="KW-0489">Methyltransferase</keyword>
<comment type="catalytic activity">
    <reaction evidence="7">
        <text>a 2'-deoxyadenosine in DNA + S-adenosyl-L-methionine = an N(6)-methyl-2'-deoxyadenosine in DNA + S-adenosyl-L-homocysteine + H(+)</text>
        <dbReference type="Rhea" id="RHEA:15197"/>
        <dbReference type="Rhea" id="RHEA-COMP:12418"/>
        <dbReference type="Rhea" id="RHEA-COMP:12419"/>
        <dbReference type="ChEBI" id="CHEBI:15378"/>
        <dbReference type="ChEBI" id="CHEBI:57856"/>
        <dbReference type="ChEBI" id="CHEBI:59789"/>
        <dbReference type="ChEBI" id="CHEBI:90615"/>
        <dbReference type="ChEBI" id="CHEBI:90616"/>
        <dbReference type="EC" id="2.1.1.72"/>
    </reaction>
</comment>
<dbReference type="SUPFAM" id="SSF53335">
    <property type="entry name" value="S-adenosyl-L-methionine-dependent methyltransferases"/>
    <property type="match status" value="1"/>
</dbReference>
<keyword evidence="12" id="KW-1185">Reference proteome</keyword>
<dbReference type="Gene3D" id="3.40.50.150">
    <property type="entry name" value="Vaccinia Virus protein VP39"/>
    <property type="match status" value="1"/>
</dbReference>
<reference evidence="11 12" key="1">
    <citation type="journal article" date="2005" name="Nat. Biotechnol.">
        <title>Genome sequence of the chlorinated compound-respiring bacterium Dehalococcoides species strain CBDB1.</title>
        <authorList>
            <person name="Kube M."/>
            <person name="Beck A."/>
            <person name="Zinder S.H."/>
            <person name="Kuhl H."/>
            <person name="Reinhardt R."/>
            <person name="Adrian L."/>
        </authorList>
    </citation>
    <scope>NUCLEOTIDE SEQUENCE [LARGE SCALE GENOMIC DNA]</scope>
    <source>
        <strain evidence="11 12">CBDB1</strain>
    </source>
</reference>